<dbReference type="PANTHER" id="PTHR10037:SF230">
    <property type="entry name" value="CA[2+]-CHANNEL PROTEIN ALPHA[[1]] SUBUNIT T, ISOFORM F"/>
    <property type="match status" value="1"/>
</dbReference>
<feature type="transmembrane region" description="Helical" evidence="7">
    <location>
        <begin position="271"/>
        <end position="292"/>
    </location>
</feature>
<evidence type="ECO:0000313" key="9">
    <source>
        <dbReference type="EMBL" id="CAE8705833.1"/>
    </source>
</evidence>
<dbReference type="GO" id="GO:0005248">
    <property type="term" value="F:voltage-gated sodium channel activity"/>
    <property type="evidence" value="ECO:0007669"/>
    <property type="project" value="TreeGrafter"/>
</dbReference>
<feature type="domain" description="EF-hand" evidence="8">
    <location>
        <begin position="350"/>
        <end position="385"/>
    </location>
</feature>
<dbReference type="InterPro" id="IPR027359">
    <property type="entry name" value="Volt_channel_dom_sf"/>
</dbReference>
<accession>A0A813KK08</accession>
<evidence type="ECO:0000256" key="7">
    <source>
        <dbReference type="SAM" id="Phobius"/>
    </source>
</evidence>
<dbReference type="InterPro" id="IPR002048">
    <property type="entry name" value="EF_hand_dom"/>
</dbReference>
<dbReference type="InterPro" id="IPR043203">
    <property type="entry name" value="VGCC_Ca_Na"/>
</dbReference>
<dbReference type="InterPro" id="IPR005821">
    <property type="entry name" value="Ion_trans_dom"/>
</dbReference>
<dbReference type="PANTHER" id="PTHR10037">
    <property type="entry name" value="VOLTAGE-GATED CATION CHANNEL CALCIUM AND SODIUM"/>
    <property type="match status" value="1"/>
</dbReference>
<feature type="region of interest" description="Disordered" evidence="6">
    <location>
        <begin position="556"/>
        <end position="580"/>
    </location>
</feature>
<evidence type="ECO:0000259" key="8">
    <source>
        <dbReference type="PROSITE" id="PS50222"/>
    </source>
</evidence>
<dbReference type="PROSITE" id="PS00018">
    <property type="entry name" value="EF_HAND_1"/>
    <property type="match status" value="2"/>
</dbReference>
<dbReference type="SMART" id="SM00054">
    <property type="entry name" value="EFh"/>
    <property type="match status" value="2"/>
</dbReference>
<proteinExistence type="predicted"/>
<evidence type="ECO:0000256" key="4">
    <source>
        <dbReference type="ARBA" id="ARBA00022989"/>
    </source>
</evidence>
<keyword evidence="2 7" id="KW-0812">Transmembrane</keyword>
<dbReference type="InterPro" id="IPR018247">
    <property type="entry name" value="EF_Hand_1_Ca_BS"/>
</dbReference>
<feature type="domain" description="EF-hand" evidence="8">
    <location>
        <begin position="390"/>
        <end position="425"/>
    </location>
</feature>
<dbReference type="PROSITE" id="PS50222">
    <property type="entry name" value="EF_HAND_2"/>
    <property type="match status" value="2"/>
</dbReference>
<name>A0A813KK08_POLGL</name>
<feature type="transmembrane region" description="Helical" evidence="7">
    <location>
        <begin position="304"/>
        <end position="330"/>
    </location>
</feature>
<dbReference type="Pfam" id="PF13499">
    <property type="entry name" value="EF-hand_7"/>
    <property type="match status" value="1"/>
</dbReference>
<gene>
    <name evidence="9" type="ORF">PGLA2088_LOCUS33915</name>
</gene>
<dbReference type="InterPro" id="IPR011992">
    <property type="entry name" value="EF-hand-dom_pair"/>
</dbReference>
<feature type="transmembrane region" description="Helical" evidence="7">
    <location>
        <begin position="227"/>
        <end position="250"/>
    </location>
</feature>
<dbReference type="SUPFAM" id="SSF47473">
    <property type="entry name" value="EF-hand"/>
    <property type="match status" value="1"/>
</dbReference>
<dbReference type="Gene3D" id="1.10.238.10">
    <property type="entry name" value="EF-hand"/>
    <property type="match status" value="1"/>
</dbReference>
<evidence type="ECO:0000313" key="10">
    <source>
        <dbReference type="Proteomes" id="UP000626109"/>
    </source>
</evidence>
<dbReference type="GO" id="GO:0001518">
    <property type="term" value="C:voltage-gated sodium channel complex"/>
    <property type="evidence" value="ECO:0007669"/>
    <property type="project" value="TreeGrafter"/>
</dbReference>
<dbReference type="EMBL" id="CAJNNW010031070">
    <property type="protein sequence ID" value="CAE8705833.1"/>
    <property type="molecule type" value="Genomic_DNA"/>
</dbReference>
<dbReference type="GO" id="GO:0005509">
    <property type="term" value="F:calcium ion binding"/>
    <property type="evidence" value="ECO:0007669"/>
    <property type="project" value="InterPro"/>
</dbReference>
<dbReference type="Gene3D" id="1.10.287.70">
    <property type="match status" value="1"/>
</dbReference>
<comment type="caution">
    <text evidence="9">The sequence shown here is derived from an EMBL/GenBank/DDBJ whole genome shotgun (WGS) entry which is preliminary data.</text>
</comment>
<keyword evidence="5 7" id="KW-0472">Membrane</keyword>
<keyword evidence="4 7" id="KW-1133">Transmembrane helix</keyword>
<sequence>MSHAPSIMSYAPSIMSYAPSIMSHAPSMSGVLSMLKRRGELLLELHDPDREESEADEEWRTGASGRSDGDTHDLKEVPAEDSRRKWLQKLVRSTQFDMAIGLVILTNCVSIGVEQSYRLKGDSTYPFYVAEQVFLCIYISELILRFLADGAMCLHDNWVKFDLVLVLCGVVANWIIEPVMGGLEEIGPLMVLRTVRLCRLARTVRLLVKFRELWMLVRGLLNSASTMVYTMVLLIIIVYVFAAVGVELIADHPVAETDEEFRIVRDLYFRSLPVAMLTLIQFVCLDSVGAIYKPLIEQDIKLVFYFALIILVIPIVLMNLVTAVIVNGAFEQAGKDKDAAKIHQEQIRKKLVNTMRNIFTRLDEDQSGQVSLDELMKVSQQDLSELERHTNISDPRQLFEALDVDGDGQLGIEEFCTGIWQAAISKVPTEVQRMERQVDSMFKRARDRDDRDKAREDQQTAYSLEETVADLKMGQEKIHALLVELHADHGRLEQLILPERPCLAGLPVKALAVGTSLLSQLPGHKGDQGVKEALLRVQRENELLRARLAEALCPQPEQKEPVPTTALRSTTAGGGVWAAV</sequence>
<dbReference type="CDD" id="cd00051">
    <property type="entry name" value="EFh"/>
    <property type="match status" value="1"/>
</dbReference>
<dbReference type="GO" id="GO:0086010">
    <property type="term" value="P:membrane depolarization during action potential"/>
    <property type="evidence" value="ECO:0007669"/>
    <property type="project" value="TreeGrafter"/>
</dbReference>
<evidence type="ECO:0000256" key="6">
    <source>
        <dbReference type="SAM" id="MobiDB-lite"/>
    </source>
</evidence>
<keyword evidence="3" id="KW-0106">Calcium</keyword>
<evidence type="ECO:0000256" key="1">
    <source>
        <dbReference type="ARBA" id="ARBA00004141"/>
    </source>
</evidence>
<comment type="subcellular location">
    <subcellularLocation>
        <location evidence="1">Membrane</location>
        <topology evidence="1">Multi-pass membrane protein</topology>
    </subcellularLocation>
</comment>
<dbReference type="Gene3D" id="1.20.120.350">
    <property type="entry name" value="Voltage-gated potassium channels. Chain C"/>
    <property type="match status" value="1"/>
</dbReference>
<organism evidence="9 10">
    <name type="scientific">Polarella glacialis</name>
    <name type="common">Dinoflagellate</name>
    <dbReference type="NCBI Taxonomy" id="89957"/>
    <lineage>
        <taxon>Eukaryota</taxon>
        <taxon>Sar</taxon>
        <taxon>Alveolata</taxon>
        <taxon>Dinophyceae</taxon>
        <taxon>Suessiales</taxon>
        <taxon>Suessiaceae</taxon>
        <taxon>Polarella</taxon>
    </lineage>
</organism>
<evidence type="ECO:0000256" key="3">
    <source>
        <dbReference type="ARBA" id="ARBA00022837"/>
    </source>
</evidence>
<dbReference type="AlphaFoldDB" id="A0A813KK08"/>
<dbReference type="Proteomes" id="UP000626109">
    <property type="component" value="Unassembled WGS sequence"/>
</dbReference>
<reference evidence="9" key="1">
    <citation type="submission" date="2021-02" db="EMBL/GenBank/DDBJ databases">
        <authorList>
            <person name="Dougan E. K."/>
            <person name="Rhodes N."/>
            <person name="Thang M."/>
            <person name="Chan C."/>
        </authorList>
    </citation>
    <scope>NUCLEOTIDE SEQUENCE</scope>
</reference>
<protein>
    <recommendedName>
        <fullName evidence="8">EF-hand domain-containing protein</fullName>
    </recommendedName>
</protein>
<evidence type="ECO:0000256" key="5">
    <source>
        <dbReference type="ARBA" id="ARBA00023136"/>
    </source>
</evidence>
<dbReference type="Pfam" id="PF00520">
    <property type="entry name" value="Ion_trans"/>
    <property type="match status" value="1"/>
</dbReference>
<dbReference type="SUPFAM" id="SSF81324">
    <property type="entry name" value="Voltage-gated potassium channels"/>
    <property type="match status" value="1"/>
</dbReference>
<feature type="region of interest" description="Disordered" evidence="6">
    <location>
        <begin position="46"/>
        <end position="77"/>
    </location>
</feature>
<evidence type="ECO:0000256" key="2">
    <source>
        <dbReference type="ARBA" id="ARBA00022692"/>
    </source>
</evidence>
<dbReference type="GO" id="GO:0070509">
    <property type="term" value="P:calcium ion import"/>
    <property type="evidence" value="ECO:0007669"/>
    <property type="project" value="TreeGrafter"/>
</dbReference>
<dbReference type="GO" id="GO:0008332">
    <property type="term" value="F:low voltage-gated calcium channel activity"/>
    <property type="evidence" value="ECO:0007669"/>
    <property type="project" value="TreeGrafter"/>
</dbReference>
<feature type="compositionally biased region" description="Basic and acidic residues" evidence="6">
    <location>
        <begin position="67"/>
        <end position="77"/>
    </location>
</feature>